<comment type="caution">
    <text evidence="1">The sequence shown here is derived from an EMBL/GenBank/DDBJ whole genome shotgun (WGS) entry which is preliminary data.</text>
</comment>
<evidence type="ECO:0000313" key="1">
    <source>
        <dbReference type="EMBL" id="KAJ1678677.1"/>
    </source>
</evidence>
<feature type="non-terminal residue" evidence="1">
    <location>
        <position position="142"/>
    </location>
</feature>
<dbReference type="Proteomes" id="UP001145114">
    <property type="component" value="Unassembled WGS sequence"/>
</dbReference>
<dbReference type="EMBL" id="JAMZIH010000948">
    <property type="protein sequence ID" value="KAJ1678677.1"/>
    <property type="molecule type" value="Genomic_DNA"/>
</dbReference>
<proteinExistence type="predicted"/>
<sequence length="142" mass="15828">MLATTAVAEPATTTATAAAATAFAAHSNPSIKPISVPPTFIPAFLSPLWGFPGFRFVIKYIQASYRNDPFRSFLELCLIVFVIWWTSRSKYKQGRNEVQLTEEEIDELVDDWKPEPLVPKLTECQRMSIAKIPTIEGPNGVN</sequence>
<protein>
    <submittedName>
        <fullName evidence="1">Serine palmitoyltransferase component</fullName>
        <ecNumber evidence="1">2.3.1.50</ecNumber>
    </submittedName>
</protein>
<evidence type="ECO:0000313" key="2">
    <source>
        <dbReference type="Proteomes" id="UP001145114"/>
    </source>
</evidence>
<keyword evidence="2" id="KW-1185">Reference proteome</keyword>
<keyword evidence="1" id="KW-0012">Acyltransferase</keyword>
<gene>
    <name evidence="1" type="primary">LCB1</name>
    <name evidence="1" type="ORF">EV182_003570</name>
</gene>
<reference evidence="1" key="1">
    <citation type="submission" date="2022-06" db="EMBL/GenBank/DDBJ databases">
        <title>Phylogenomic reconstructions and comparative analyses of Kickxellomycotina fungi.</title>
        <authorList>
            <person name="Reynolds N.K."/>
            <person name="Stajich J.E."/>
            <person name="Barry K."/>
            <person name="Grigoriev I.V."/>
            <person name="Crous P."/>
            <person name="Smith M.E."/>
        </authorList>
    </citation>
    <scope>NUCLEOTIDE SEQUENCE</scope>
    <source>
        <strain evidence="1">RSA 2271</strain>
    </source>
</reference>
<name>A0ACC1HR20_9FUNG</name>
<organism evidence="1 2">
    <name type="scientific">Spiromyces aspiralis</name>
    <dbReference type="NCBI Taxonomy" id="68401"/>
    <lineage>
        <taxon>Eukaryota</taxon>
        <taxon>Fungi</taxon>
        <taxon>Fungi incertae sedis</taxon>
        <taxon>Zoopagomycota</taxon>
        <taxon>Kickxellomycotina</taxon>
        <taxon>Kickxellomycetes</taxon>
        <taxon>Kickxellales</taxon>
        <taxon>Kickxellaceae</taxon>
        <taxon>Spiromyces</taxon>
    </lineage>
</organism>
<dbReference type="EC" id="2.3.1.50" evidence="1"/>
<keyword evidence="1" id="KW-0808">Transferase</keyword>
<accession>A0ACC1HR20</accession>